<keyword evidence="1" id="KW-0472">Membrane</keyword>
<feature type="transmembrane region" description="Helical" evidence="1">
    <location>
        <begin position="62"/>
        <end position="80"/>
    </location>
</feature>
<protein>
    <submittedName>
        <fullName evidence="2">Uncharacterized protein</fullName>
    </submittedName>
</protein>
<accession>A0A6C0E2D3</accession>
<dbReference type="AlphaFoldDB" id="A0A6C0E2D3"/>
<evidence type="ECO:0000313" key="2">
    <source>
        <dbReference type="EMBL" id="QHT23266.1"/>
    </source>
</evidence>
<proteinExistence type="predicted"/>
<name>A0A6C0E2D3_9ZZZZ</name>
<sequence length="81" mass="9725">MAVVIYGGYLFYKKCMSTPLNRRIIILRILVLLTFFITIYLYCYGYYNNQYCFDKDRNTANFYHAFLHLVSCYGHNLIIIL</sequence>
<feature type="transmembrane region" description="Helical" evidence="1">
    <location>
        <begin position="24"/>
        <end position="42"/>
    </location>
</feature>
<evidence type="ECO:0000256" key="1">
    <source>
        <dbReference type="SAM" id="Phobius"/>
    </source>
</evidence>
<reference evidence="2" key="1">
    <citation type="journal article" date="2020" name="Nature">
        <title>Giant virus diversity and host interactions through global metagenomics.</title>
        <authorList>
            <person name="Schulz F."/>
            <person name="Roux S."/>
            <person name="Paez-Espino D."/>
            <person name="Jungbluth S."/>
            <person name="Walsh D.A."/>
            <person name="Denef V.J."/>
            <person name="McMahon K.D."/>
            <person name="Konstantinidis K.T."/>
            <person name="Eloe-Fadrosh E.A."/>
            <person name="Kyrpides N.C."/>
            <person name="Woyke T."/>
        </authorList>
    </citation>
    <scope>NUCLEOTIDE SEQUENCE</scope>
    <source>
        <strain evidence="2">GVMAG-M-3300023179-116</strain>
    </source>
</reference>
<keyword evidence="1" id="KW-0812">Transmembrane</keyword>
<organism evidence="2">
    <name type="scientific">viral metagenome</name>
    <dbReference type="NCBI Taxonomy" id="1070528"/>
    <lineage>
        <taxon>unclassified sequences</taxon>
        <taxon>metagenomes</taxon>
        <taxon>organismal metagenomes</taxon>
    </lineage>
</organism>
<keyword evidence="1" id="KW-1133">Transmembrane helix</keyword>
<dbReference type="EMBL" id="MN739730">
    <property type="protein sequence ID" value="QHT23266.1"/>
    <property type="molecule type" value="Genomic_DNA"/>
</dbReference>